<dbReference type="InterPro" id="IPR050763">
    <property type="entry name" value="ABC_transporter_ATP-binding"/>
</dbReference>
<gene>
    <name evidence="8" type="ORF">ACFOX0_23260</name>
</gene>
<dbReference type="SUPFAM" id="SSF52540">
    <property type="entry name" value="P-loop containing nucleoside triphosphate hydrolases"/>
    <property type="match status" value="1"/>
</dbReference>
<keyword evidence="3" id="KW-0813">Transport</keyword>
<proteinExistence type="inferred from homology"/>
<dbReference type="Gene3D" id="3.40.50.300">
    <property type="entry name" value="P-loop containing nucleotide triphosphate hydrolases"/>
    <property type="match status" value="1"/>
</dbReference>
<reference evidence="9" key="1">
    <citation type="journal article" date="2019" name="Int. J. Syst. Evol. Microbiol.">
        <title>The Global Catalogue of Microorganisms (GCM) 10K type strain sequencing project: providing services to taxonomists for standard genome sequencing and annotation.</title>
        <authorList>
            <consortium name="The Broad Institute Genomics Platform"/>
            <consortium name="The Broad Institute Genome Sequencing Center for Infectious Disease"/>
            <person name="Wu L."/>
            <person name="Ma J."/>
        </authorList>
    </citation>
    <scope>NUCLEOTIDE SEQUENCE [LARGE SCALE GENOMIC DNA]</scope>
    <source>
        <strain evidence="9">2902at01</strain>
    </source>
</reference>
<name>A0ABV8KRW1_9ACTN</name>
<organism evidence="8 9">
    <name type="scientific">Micromonospora zhanjiangensis</name>
    <dbReference type="NCBI Taxonomy" id="1522057"/>
    <lineage>
        <taxon>Bacteria</taxon>
        <taxon>Bacillati</taxon>
        <taxon>Actinomycetota</taxon>
        <taxon>Actinomycetes</taxon>
        <taxon>Micromonosporales</taxon>
        <taxon>Micromonosporaceae</taxon>
        <taxon>Micromonospora</taxon>
    </lineage>
</organism>
<dbReference type="InterPro" id="IPR003593">
    <property type="entry name" value="AAA+_ATPase"/>
</dbReference>
<dbReference type="PROSITE" id="PS50893">
    <property type="entry name" value="ABC_TRANSPORTER_2"/>
    <property type="match status" value="1"/>
</dbReference>
<dbReference type="GO" id="GO:0005524">
    <property type="term" value="F:ATP binding"/>
    <property type="evidence" value="ECO:0007669"/>
    <property type="project" value="UniProtKB-KW"/>
</dbReference>
<dbReference type="PANTHER" id="PTHR42711:SF5">
    <property type="entry name" value="ABC TRANSPORTER ATP-BINDING PROTEIN NATA"/>
    <property type="match status" value="1"/>
</dbReference>
<comment type="caution">
    <text evidence="8">The sequence shown here is derived from an EMBL/GenBank/DDBJ whole genome shotgun (WGS) entry which is preliminary data.</text>
</comment>
<evidence type="ECO:0000313" key="9">
    <source>
        <dbReference type="Proteomes" id="UP001595868"/>
    </source>
</evidence>
<feature type="domain" description="ABC transporter" evidence="7">
    <location>
        <begin position="5"/>
        <end position="235"/>
    </location>
</feature>
<dbReference type="SMART" id="SM00382">
    <property type="entry name" value="AAA"/>
    <property type="match status" value="1"/>
</dbReference>
<evidence type="ECO:0000256" key="2">
    <source>
        <dbReference type="ARBA" id="ARBA00005417"/>
    </source>
</evidence>
<evidence type="ECO:0000256" key="5">
    <source>
        <dbReference type="ARBA" id="ARBA00022840"/>
    </source>
</evidence>
<dbReference type="Pfam" id="PF00005">
    <property type="entry name" value="ABC_tran"/>
    <property type="match status" value="1"/>
</dbReference>
<accession>A0ABV8KRW1</accession>
<dbReference type="RefSeq" id="WP_377549586.1">
    <property type="nucleotide sequence ID" value="NZ_JBHSBN010000018.1"/>
</dbReference>
<evidence type="ECO:0000313" key="8">
    <source>
        <dbReference type="EMBL" id="MFC4108837.1"/>
    </source>
</evidence>
<dbReference type="Proteomes" id="UP001595868">
    <property type="component" value="Unassembled WGS sequence"/>
</dbReference>
<comment type="subcellular location">
    <subcellularLocation>
        <location evidence="1">Cell membrane</location>
        <topology evidence="1">Peripheral membrane protein</topology>
    </subcellularLocation>
</comment>
<dbReference type="EMBL" id="JBHSBN010000018">
    <property type="protein sequence ID" value="MFC4108837.1"/>
    <property type="molecule type" value="Genomic_DNA"/>
</dbReference>
<comment type="similarity">
    <text evidence="2">Belongs to the ABC transporter superfamily.</text>
</comment>
<keyword evidence="9" id="KW-1185">Reference proteome</keyword>
<dbReference type="PANTHER" id="PTHR42711">
    <property type="entry name" value="ABC TRANSPORTER ATP-BINDING PROTEIN"/>
    <property type="match status" value="1"/>
</dbReference>
<evidence type="ECO:0000256" key="3">
    <source>
        <dbReference type="ARBA" id="ARBA00022448"/>
    </source>
</evidence>
<keyword evidence="6" id="KW-0046">Antibiotic resistance</keyword>
<dbReference type="InterPro" id="IPR003439">
    <property type="entry name" value="ABC_transporter-like_ATP-bd"/>
</dbReference>
<evidence type="ECO:0000256" key="6">
    <source>
        <dbReference type="ARBA" id="ARBA00023251"/>
    </source>
</evidence>
<keyword evidence="5 8" id="KW-0067">ATP-binding</keyword>
<evidence type="ECO:0000259" key="7">
    <source>
        <dbReference type="PROSITE" id="PS50893"/>
    </source>
</evidence>
<dbReference type="InterPro" id="IPR027417">
    <property type="entry name" value="P-loop_NTPase"/>
</dbReference>
<protein>
    <submittedName>
        <fullName evidence="8">ABC transporter ATP-binding protein</fullName>
    </submittedName>
</protein>
<evidence type="ECO:0000256" key="1">
    <source>
        <dbReference type="ARBA" id="ARBA00004202"/>
    </source>
</evidence>
<sequence>MTTVLEIEGVSKKYGDHEVLIGVDLVVQPGQILGLLGANGAGKTTLVSIAAGLRTADAGRVRIAGVDAVSNPREAQSHMGIAPQELGIYPTLTVADNLGLFARLAGMKGPAVRQRVEQVAELLGLTEKLKKQAVTLSGGQKRRLHTGMAILHRPDVLFLDEPTVGADVQSRAGILAVVRELAQQGSAVVYTTHYMTELEQLDADIAVLQRGRIVASGTIDELVARHSSSKVVLKFDRSAPHLADGDWTVDGNTLVSHAAATDLGPSLVGALTSLGPAAADLTGVELRRASLENAFVAITGDTIEAHGEELKDVVPA</sequence>
<evidence type="ECO:0000256" key="4">
    <source>
        <dbReference type="ARBA" id="ARBA00022741"/>
    </source>
</evidence>
<keyword evidence="4" id="KW-0547">Nucleotide-binding</keyword>